<protein>
    <submittedName>
        <fullName evidence="3">NO-binding membrane sensor protein with MHYT domain</fullName>
    </submittedName>
</protein>
<dbReference type="Proteomes" id="UP000248918">
    <property type="component" value="Unassembled WGS sequence"/>
</dbReference>
<feature type="transmembrane region" description="Helical" evidence="1">
    <location>
        <begin position="215"/>
        <end position="234"/>
    </location>
</feature>
<evidence type="ECO:0000256" key="1">
    <source>
        <dbReference type="PROSITE-ProRule" id="PRU00244"/>
    </source>
</evidence>
<dbReference type="OrthoDB" id="9813903at2"/>
<evidence type="ECO:0000259" key="2">
    <source>
        <dbReference type="PROSITE" id="PS50924"/>
    </source>
</evidence>
<sequence length="263" mass="27794">MQSSYNLGLVAFSLIVATLASYTALDLADRISLLAYSRSRHSWLAGGALAMGIGIWSMHFIGMLSFSLSIPIGYDLALTGYSLAIAILVSWFALHVVTLDRLKISGLIAGGTLMGFGISGMHYLGMAAMRMNPAIHYDPVIFAASILIAIAASTVALWLTNTLRGAGPNRLMRKRIGAACVMGIAIVGMHYTGMAAADFAVGSICGAAGGIKPQWLALAIVPLSIAILIVTLLLSRLDARATFLSNSITRLNEQIDRIQGPAR</sequence>
<gene>
    <name evidence="3" type="ORF">BX591_11453</name>
</gene>
<comment type="caution">
    <text evidence="3">The sequence shown here is derived from an EMBL/GenBank/DDBJ whole genome shotgun (WGS) entry which is preliminary data.</text>
</comment>
<name>A0A329BUY7_9BURK</name>
<proteinExistence type="predicted"/>
<dbReference type="PANTHER" id="PTHR35152:SF1">
    <property type="entry name" value="DOMAIN SIGNALLING PROTEIN, PUTATIVE (AFU_ORTHOLOGUE AFUA_5G11310)-RELATED"/>
    <property type="match status" value="1"/>
</dbReference>
<dbReference type="EMBL" id="QLTK01000014">
    <property type="protein sequence ID" value="RAS26393.1"/>
    <property type="molecule type" value="Genomic_DNA"/>
</dbReference>
<dbReference type="GO" id="GO:0016020">
    <property type="term" value="C:membrane"/>
    <property type="evidence" value="ECO:0007669"/>
    <property type="project" value="UniProtKB-UniRule"/>
</dbReference>
<keyword evidence="1" id="KW-0472">Membrane</keyword>
<reference evidence="3 4" key="1">
    <citation type="submission" date="2018-06" db="EMBL/GenBank/DDBJ databases">
        <title>Genomic Encyclopedia of Type Strains, Phase III (KMG-III): the genomes of soil and plant-associated and newly described type strains.</title>
        <authorList>
            <person name="Whitman W."/>
        </authorList>
    </citation>
    <scope>NUCLEOTIDE SEQUENCE [LARGE SCALE GENOMIC DNA]</scope>
    <source>
        <strain evidence="3 4">LMG 23644</strain>
    </source>
</reference>
<feature type="transmembrane region" description="Helical" evidence="1">
    <location>
        <begin position="140"/>
        <end position="159"/>
    </location>
</feature>
<feature type="domain" description="MHYT" evidence="2">
    <location>
        <begin position="5"/>
        <end position="200"/>
    </location>
</feature>
<feature type="transmembrane region" description="Helical" evidence="1">
    <location>
        <begin position="106"/>
        <end position="128"/>
    </location>
</feature>
<feature type="transmembrane region" description="Helical" evidence="1">
    <location>
        <begin position="76"/>
        <end position="94"/>
    </location>
</feature>
<feature type="transmembrane region" description="Helical" evidence="1">
    <location>
        <begin position="6"/>
        <end position="25"/>
    </location>
</feature>
<dbReference type="InterPro" id="IPR005330">
    <property type="entry name" value="MHYT_dom"/>
</dbReference>
<evidence type="ECO:0000313" key="3">
    <source>
        <dbReference type="EMBL" id="RAS26393.1"/>
    </source>
</evidence>
<evidence type="ECO:0000313" key="4">
    <source>
        <dbReference type="Proteomes" id="UP000248918"/>
    </source>
</evidence>
<dbReference type="AlphaFoldDB" id="A0A329BUY7"/>
<dbReference type="Pfam" id="PF03707">
    <property type="entry name" value="MHYT"/>
    <property type="match status" value="2"/>
</dbReference>
<dbReference type="PROSITE" id="PS50924">
    <property type="entry name" value="MHYT"/>
    <property type="match status" value="1"/>
</dbReference>
<accession>A0A329BUY7</accession>
<organism evidence="3 4">
    <name type="scientific">Paraburkholderia bryophila</name>
    <dbReference type="NCBI Taxonomy" id="420952"/>
    <lineage>
        <taxon>Bacteria</taxon>
        <taxon>Pseudomonadati</taxon>
        <taxon>Pseudomonadota</taxon>
        <taxon>Betaproteobacteria</taxon>
        <taxon>Burkholderiales</taxon>
        <taxon>Burkholderiaceae</taxon>
        <taxon>Paraburkholderia</taxon>
    </lineage>
</organism>
<dbReference type="PANTHER" id="PTHR35152">
    <property type="entry name" value="DOMAIN SIGNALLING PROTEIN, PUTATIVE (AFU_ORTHOLOGUE AFUA_5G11310)-RELATED"/>
    <property type="match status" value="1"/>
</dbReference>
<keyword evidence="1" id="KW-1133">Transmembrane helix</keyword>
<feature type="transmembrane region" description="Helical" evidence="1">
    <location>
        <begin position="180"/>
        <end position="209"/>
    </location>
</feature>
<keyword evidence="1" id="KW-0812">Transmembrane</keyword>
<feature type="transmembrane region" description="Helical" evidence="1">
    <location>
        <begin position="46"/>
        <end position="70"/>
    </location>
</feature>